<dbReference type="Proteomes" id="UP000261948">
    <property type="component" value="Unassembled WGS sequence"/>
</dbReference>
<dbReference type="CDD" id="cd00882">
    <property type="entry name" value="Ras_like_GTPase"/>
    <property type="match status" value="1"/>
</dbReference>
<gene>
    <name evidence="1" type="ORF">DZC30_19345</name>
</gene>
<protein>
    <submittedName>
        <fullName evidence="1">GTPase</fullName>
    </submittedName>
</protein>
<evidence type="ECO:0000313" key="2">
    <source>
        <dbReference type="Proteomes" id="UP000261948"/>
    </source>
</evidence>
<dbReference type="InterPro" id="IPR052705">
    <property type="entry name" value="Gliding_Motility_GTPase"/>
</dbReference>
<organism evidence="1 2">
    <name type="scientific">Comamonas testosteroni</name>
    <name type="common">Pseudomonas testosteroni</name>
    <dbReference type="NCBI Taxonomy" id="285"/>
    <lineage>
        <taxon>Bacteria</taxon>
        <taxon>Pseudomonadati</taxon>
        <taxon>Pseudomonadota</taxon>
        <taxon>Betaproteobacteria</taxon>
        <taxon>Burkholderiales</taxon>
        <taxon>Comamonadaceae</taxon>
        <taxon>Comamonas</taxon>
    </lineage>
</organism>
<dbReference type="Gene3D" id="3.40.50.300">
    <property type="entry name" value="P-loop containing nucleotide triphosphate hydrolases"/>
    <property type="match status" value="1"/>
</dbReference>
<reference evidence="1 2" key="1">
    <citation type="submission" date="2018-08" db="EMBL/GenBank/DDBJ databases">
        <title>Comamonas testosteroni strain SWCO2.</title>
        <authorList>
            <person name="Jiang N."/>
            <person name="Zhang X.Z."/>
        </authorList>
    </citation>
    <scope>NUCLEOTIDE SEQUENCE [LARGE SCALE GENOMIC DNA]</scope>
    <source>
        <strain evidence="1 2">SWCO2</strain>
    </source>
</reference>
<dbReference type="OrthoDB" id="4319884at2"/>
<proteinExistence type="predicted"/>
<evidence type="ECO:0000313" key="1">
    <source>
        <dbReference type="EMBL" id="RGE41125.1"/>
    </source>
</evidence>
<sequence length="188" mass="19926">MTSSIPMQPGQGLLRVSLLGPMGIGKTTALRSLCGQLMSGSDVPNLDKAAHSKEFTTVGAEFGEIDLGSGERLQLVGSPGQDRFDFVRRWVLSASVGALLMVDVNDSDAVDYASEMLTGVGQLETEPLLIILSCRPASGEQLEAFSTALMSRGHAIVPIVQADPRDRQQMLDALGVLASLLSLQSQNL</sequence>
<dbReference type="SUPFAM" id="SSF52540">
    <property type="entry name" value="P-loop containing nucleoside triphosphate hydrolases"/>
    <property type="match status" value="1"/>
</dbReference>
<accession>A0A373FCE1</accession>
<dbReference type="PANTHER" id="PTHR42708">
    <property type="entry name" value="ATP/GTP-BINDING PROTEIN-RELATED"/>
    <property type="match status" value="1"/>
</dbReference>
<dbReference type="AlphaFoldDB" id="A0A373FCE1"/>
<dbReference type="InterPro" id="IPR027417">
    <property type="entry name" value="P-loop_NTPase"/>
</dbReference>
<dbReference type="PANTHER" id="PTHR42708:SF1">
    <property type="entry name" value="GLIDING MOTILITY PROTEIN MGLA"/>
    <property type="match status" value="1"/>
</dbReference>
<keyword evidence="2" id="KW-1185">Reference proteome</keyword>
<comment type="caution">
    <text evidence="1">The sequence shown here is derived from an EMBL/GenBank/DDBJ whole genome shotgun (WGS) entry which is preliminary data.</text>
</comment>
<dbReference type="EMBL" id="QURR01000031">
    <property type="protein sequence ID" value="RGE41125.1"/>
    <property type="molecule type" value="Genomic_DNA"/>
</dbReference>
<name>A0A373FCE1_COMTE</name>